<name>A0A4S3KJ11_9GAMM</name>
<evidence type="ECO:0008006" key="4">
    <source>
        <dbReference type="Google" id="ProtNLM"/>
    </source>
</evidence>
<evidence type="ECO:0000313" key="3">
    <source>
        <dbReference type="Proteomes" id="UP000307749"/>
    </source>
</evidence>
<reference evidence="2 3" key="1">
    <citation type="submission" date="2017-02" db="EMBL/GenBank/DDBJ databases">
        <title>Whole genome sequencing of Metallibacterium scheffleri DSM 24874 (T).</title>
        <authorList>
            <person name="Kumar S."/>
            <person name="Patil P."/>
            <person name="Patil P.B."/>
        </authorList>
    </citation>
    <scope>NUCLEOTIDE SEQUENCE [LARGE SCALE GENOMIC DNA]</scope>
    <source>
        <strain evidence="2 3">DSM 24874</strain>
    </source>
</reference>
<evidence type="ECO:0000256" key="1">
    <source>
        <dbReference type="SAM" id="SignalP"/>
    </source>
</evidence>
<dbReference type="PANTHER" id="PTHR38075">
    <property type="entry name" value="DUF4139 DOMAIN-CONTAINING PROTEIN"/>
    <property type="match status" value="1"/>
</dbReference>
<dbReference type="AlphaFoldDB" id="A0A4S3KJ11"/>
<dbReference type="OrthoDB" id="9808067at2"/>
<accession>A0A4S3KJ11</accession>
<keyword evidence="1" id="KW-0732">Signal</keyword>
<sequence>MSTPLRTLLTAALSCGLVLVAAISRAHAADSTALTIYPAQQQDLFMPGDFATQSGYALVHQQRTFTLHAGMQTLTLQGLAARLDASALLLQFPAASDVRFAGLRVLPPVHGVAALLQQAIGAKVTVSNAQGAALVSGKLRAVDGARLLVEAASGALHLVSGDVALPAGLKLGAPGQQAQVSVDAPHAGSYRAELVYPTAGLGWRPDYALMLNSGTSCRGTLEARATLANHSGTRFDDAHITLLAGTVHAPAGMIAMGTPRLMAAPAEAAAPAPPAQSGLGDYRSYRLAVPLSLAVGAVVQVPLYAPHNLACAHAAVFGDAMPPGWSPQQPDFNPDNHHAESGNPRIEITFTAPQNLPSGEARVYLPDADGSLQFIGASGIDNARKGDRVVLVPGNAYALKVTRSRTHWQVDGKVLTEGLRYTLSNTSRSARTITVYTHPQRWREWMLLHSAPQPVARSVDTLMWRVRVPAEGSANIDYTLRYDAADAPAPR</sequence>
<proteinExistence type="predicted"/>
<protein>
    <recommendedName>
        <fullName evidence="4">DUF4139 domain-containing protein</fullName>
    </recommendedName>
</protein>
<feature type="chain" id="PRO_5020739616" description="DUF4139 domain-containing protein" evidence="1">
    <location>
        <begin position="29"/>
        <end position="491"/>
    </location>
</feature>
<gene>
    <name evidence="2" type="ORF">B1806_12945</name>
</gene>
<comment type="caution">
    <text evidence="2">The sequence shown here is derived from an EMBL/GenBank/DDBJ whole genome shotgun (WGS) entry which is preliminary data.</text>
</comment>
<evidence type="ECO:0000313" key="2">
    <source>
        <dbReference type="EMBL" id="THD08580.1"/>
    </source>
</evidence>
<dbReference type="STRING" id="993689.GCA_002077135_03094"/>
<dbReference type="RefSeq" id="WP_081129187.1">
    <property type="nucleotide sequence ID" value="NZ_LDOS01000002.1"/>
</dbReference>
<feature type="signal peptide" evidence="1">
    <location>
        <begin position="1"/>
        <end position="28"/>
    </location>
</feature>
<keyword evidence="3" id="KW-1185">Reference proteome</keyword>
<dbReference type="EMBL" id="MWQO01000046">
    <property type="protein sequence ID" value="THD08580.1"/>
    <property type="molecule type" value="Genomic_DNA"/>
</dbReference>
<organism evidence="2 3">
    <name type="scientific">Metallibacterium scheffleri</name>
    <dbReference type="NCBI Taxonomy" id="993689"/>
    <lineage>
        <taxon>Bacteria</taxon>
        <taxon>Pseudomonadati</taxon>
        <taxon>Pseudomonadota</taxon>
        <taxon>Gammaproteobacteria</taxon>
        <taxon>Lysobacterales</taxon>
        <taxon>Rhodanobacteraceae</taxon>
        <taxon>Metallibacterium</taxon>
    </lineage>
</organism>
<dbReference type="Proteomes" id="UP000307749">
    <property type="component" value="Unassembled WGS sequence"/>
</dbReference>
<dbReference type="PANTHER" id="PTHR38075:SF1">
    <property type="entry name" value="DUF4139 DOMAIN-CONTAINING PROTEIN"/>
    <property type="match status" value="1"/>
</dbReference>